<evidence type="ECO:0000313" key="5">
    <source>
        <dbReference type="Proteomes" id="UP000286997"/>
    </source>
</evidence>
<dbReference type="OrthoDB" id="6400324at2"/>
<comment type="caution">
    <text evidence="4">The sequence shown here is derived from an EMBL/GenBank/DDBJ whole genome shotgun (WGS) entry which is preliminary data.</text>
</comment>
<dbReference type="RefSeq" id="WP_127733450.1">
    <property type="nucleotide sequence ID" value="NZ_SACP01000034.1"/>
</dbReference>
<dbReference type="InterPro" id="IPR059020">
    <property type="entry name" value="CapW_CTD"/>
</dbReference>
<dbReference type="InterPro" id="IPR051534">
    <property type="entry name" value="CBASS_pafABC_assoc_protein"/>
</dbReference>
<dbReference type="InterPro" id="IPR059019">
    <property type="entry name" value="WHD_CapW"/>
</dbReference>
<evidence type="ECO:0000259" key="3">
    <source>
        <dbReference type="Pfam" id="PF26109"/>
    </source>
</evidence>
<dbReference type="Pfam" id="PF26109">
    <property type="entry name" value="WHD_BrxR"/>
    <property type="match status" value="1"/>
</dbReference>
<dbReference type="Pfam" id="PF26107">
    <property type="entry name" value="BrxR_CTD"/>
    <property type="match status" value="1"/>
</dbReference>
<dbReference type="InterPro" id="IPR016634">
    <property type="entry name" value="CapW-like"/>
</dbReference>
<reference evidence="4 5" key="1">
    <citation type="submission" date="2019-01" db="EMBL/GenBank/DDBJ databases">
        <authorList>
            <person name="Chen W.-M."/>
        </authorList>
    </citation>
    <scope>NUCLEOTIDE SEQUENCE [LARGE SCALE GENOMIC DNA]</scope>
    <source>
        <strain evidence="4 5">TER-1</strain>
    </source>
</reference>
<evidence type="ECO:0000259" key="1">
    <source>
        <dbReference type="Pfam" id="PF13280"/>
    </source>
</evidence>
<organism evidence="4 5">
    <name type="scientific">Methylobacterium oryzihabitans</name>
    <dbReference type="NCBI Taxonomy" id="2499852"/>
    <lineage>
        <taxon>Bacteria</taxon>
        <taxon>Pseudomonadati</taxon>
        <taxon>Pseudomonadota</taxon>
        <taxon>Alphaproteobacteria</taxon>
        <taxon>Hyphomicrobiales</taxon>
        <taxon>Methylobacteriaceae</taxon>
        <taxon>Methylobacterium</taxon>
    </lineage>
</organism>
<feature type="domain" description="DNA-binding transcriptional repressor CapW winged helix-turn-helix" evidence="3">
    <location>
        <begin position="12"/>
        <end position="91"/>
    </location>
</feature>
<dbReference type="PROSITE" id="PS52050">
    <property type="entry name" value="WYL"/>
    <property type="match status" value="1"/>
</dbReference>
<evidence type="ECO:0000313" key="4">
    <source>
        <dbReference type="EMBL" id="RVU14174.1"/>
    </source>
</evidence>
<dbReference type="InterPro" id="IPR026881">
    <property type="entry name" value="WYL_dom"/>
</dbReference>
<sequence>MENGGERLRWGVRRRLEFIDFRLFWDGRFNRSDLSAAFAISAQQASADIAQYEKIASANLRYDRTEKAYIRTEAFAPAFIGETIERYLLQLVAIENRWMRPEDTWFDAIPPVEVITLGRRPTDPTVLLRVLDAIGKRQEIDIGYASLTGSVQPSRTIAPHALAHSAGRWYVRSWSKDHDDFRDYNLNRIATVSDHRPATIDPTLDFEWVHKINLDIRPNPELSTERQAAVAAEHGMTDGRLLRPCRLSLSFYLMSEYNLDVEPGVLKPEKQQIVLENRDEVTQARALSRQMSIEALARAASAASS</sequence>
<dbReference type="PANTHER" id="PTHR34580:SF3">
    <property type="entry name" value="PROTEIN PAFB"/>
    <property type="match status" value="1"/>
</dbReference>
<dbReference type="PIRSF" id="PIRSF015558">
    <property type="entry name" value="Txn_reg_DeoR_prd"/>
    <property type="match status" value="1"/>
</dbReference>
<accession>A0A3S2V340</accession>
<proteinExistence type="predicted"/>
<dbReference type="Pfam" id="PF13280">
    <property type="entry name" value="WYL"/>
    <property type="match status" value="1"/>
</dbReference>
<feature type="domain" description="DNA-binding transcriptional repressor CapW C-terminal dimerisation" evidence="2">
    <location>
        <begin position="212"/>
        <end position="281"/>
    </location>
</feature>
<feature type="domain" description="WYL" evidence="1">
    <location>
        <begin position="126"/>
        <end position="192"/>
    </location>
</feature>
<evidence type="ECO:0000259" key="2">
    <source>
        <dbReference type="Pfam" id="PF26107"/>
    </source>
</evidence>
<dbReference type="Proteomes" id="UP000286997">
    <property type="component" value="Unassembled WGS sequence"/>
</dbReference>
<name>A0A3S2V340_9HYPH</name>
<gene>
    <name evidence="4" type="ORF">EOE48_24195</name>
</gene>
<keyword evidence="5" id="KW-1185">Reference proteome</keyword>
<dbReference type="EMBL" id="SACP01000034">
    <property type="protein sequence ID" value="RVU14174.1"/>
    <property type="molecule type" value="Genomic_DNA"/>
</dbReference>
<protein>
    <submittedName>
        <fullName evidence="4">WYL domain-containing protein</fullName>
    </submittedName>
</protein>
<dbReference type="AlphaFoldDB" id="A0A3S2V340"/>
<dbReference type="PANTHER" id="PTHR34580">
    <property type="match status" value="1"/>
</dbReference>